<keyword evidence="3" id="KW-1185">Reference proteome</keyword>
<comment type="caution">
    <text evidence="2">The sequence shown here is derived from an EMBL/GenBank/DDBJ whole genome shotgun (WGS) entry which is preliminary data.</text>
</comment>
<feature type="transmembrane region" description="Helical" evidence="1">
    <location>
        <begin position="46"/>
        <end position="66"/>
    </location>
</feature>
<sequence>MTTRRITTRGVRQVTSAGDCRDPIFLTFFFLDCGLWNFFWEEIFGVFGYWIMRHMIFLFSLGLGLLGHSQQDTIPIPTILVALEFFFRGSMLA</sequence>
<feature type="transmembrane region" description="Helical" evidence="1">
    <location>
        <begin position="20"/>
        <end position="40"/>
    </location>
</feature>
<protein>
    <submittedName>
        <fullName evidence="2">Uncharacterized protein</fullName>
    </submittedName>
</protein>
<evidence type="ECO:0000256" key="1">
    <source>
        <dbReference type="SAM" id="Phobius"/>
    </source>
</evidence>
<dbReference type="AlphaFoldDB" id="A0AAN7H6F8"/>
<reference evidence="2" key="1">
    <citation type="journal article" date="2023" name="Mol. Phylogenet. Evol.">
        <title>Genome-scale phylogeny and comparative genomics of the fungal order Sordariales.</title>
        <authorList>
            <person name="Hensen N."/>
            <person name="Bonometti L."/>
            <person name="Westerberg I."/>
            <person name="Brannstrom I.O."/>
            <person name="Guillou S."/>
            <person name="Cros-Aarteil S."/>
            <person name="Calhoun S."/>
            <person name="Haridas S."/>
            <person name="Kuo A."/>
            <person name="Mondo S."/>
            <person name="Pangilinan J."/>
            <person name="Riley R."/>
            <person name="LaButti K."/>
            <person name="Andreopoulos B."/>
            <person name="Lipzen A."/>
            <person name="Chen C."/>
            <person name="Yan M."/>
            <person name="Daum C."/>
            <person name="Ng V."/>
            <person name="Clum A."/>
            <person name="Steindorff A."/>
            <person name="Ohm R.A."/>
            <person name="Martin F."/>
            <person name="Silar P."/>
            <person name="Natvig D.O."/>
            <person name="Lalanne C."/>
            <person name="Gautier V."/>
            <person name="Ament-Velasquez S.L."/>
            <person name="Kruys A."/>
            <person name="Hutchinson M.I."/>
            <person name="Powell A.J."/>
            <person name="Barry K."/>
            <person name="Miller A.N."/>
            <person name="Grigoriev I.V."/>
            <person name="Debuchy R."/>
            <person name="Gladieux P."/>
            <person name="Hiltunen Thoren M."/>
            <person name="Johannesson H."/>
        </authorList>
    </citation>
    <scope>NUCLEOTIDE SEQUENCE</scope>
    <source>
        <strain evidence="2">CBS 990.96</strain>
    </source>
</reference>
<evidence type="ECO:0000313" key="3">
    <source>
        <dbReference type="Proteomes" id="UP001301958"/>
    </source>
</evidence>
<keyword evidence="1" id="KW-1133">Transmembrane helix</keyword>
<accession>A0AAN7H6F8</accession>
<keyword evidence="1" id="KW-0812">Transmembrane</keyword>
<keyword evidence="1" id="KW-0472">Membrane</keyword>
<dbReference type="Proteomes" id="UP001301958">
    <property type="component" value="Unassembled WGS sequence"/>
</dbReference>
<reference evidence="2" key="2">
    <citation type="submission" date="2023-05" db="EMBL/GenBank/DDBJ databases">
        <authorList>
            <consortium name="Lawrence Berkeley National Laboratory"/>
            <person name="Steindorff A."/>
            <person name="Hensen N."/>
            <person name="Bonometti L."/>
            <person name="Westerberg I."/>
            <person name="Brannstrom I.O."/>
            <person name="Guillou S."/>
            <person name="Cros-Aarteil S."/>
            <person name="Calhoun S."/>
            <person name="Haridas S."/>
            <person name="Kuo A."/>
            <person name="Mondo S."/>
            <person name="Pangilinan J."/>
            <person name="Riley R."/>
            <person name="Labutti K."/>
            <person name="Andreopoulos B."/>
            <person name="Lipzen A."/>
            <person name="Chen C."/>
            <person name="Yanf M."/>
            <person name="Daum C."/>
            <person name="Ng V."/>
            <person name="Clum A."/>
            <person name="Ohm R."/>
            <person name="Martin F."/>
            <person name="Silar P."/>
            <person name="Natvig D."/>
            <person name="Lalanne C."/>
            <person name="Gautier V."/>
            <person name="Ament-Velasquez S.L."/>
            <person name="Kruys A."/>
            <person name="Hutchinson M.I."/>
            <person name="Powell A.J."/>
            <person name="Barry K."/>
            <person name="Miller A.N."/>
            <person name="Grigoriev I.V."/>
            <person name="Debuchy R."/>
            <person name="Gladieux P."/>
            <person name="Thoren M.H."/>
            <person name="Johannesson H."/>
        </authorList>
    </citation>
    <scope>NUCLEOTIDE SEQUENCE</scope>
    <source>
        <strain evidence="2">CBS 990.96</strain>
    </source>
</reference>
<name>A0AAN7H6F8_9PEZI</name>
<proteinExistence type="predicted"/>
<organism evidence="2 3">
    <name type="scientific">Podospora fimiseda</name>
    <dbReference type="NCBI Taxonomy" id="252190"/>
    <lineage>
        <taxon>Eukaryota</taxon>
        <taxon>Fungi</taxon>
        <taxon>Dikarya</taxon>
        <taxon>Ascomycota</taxon>
        <taxon>Pezizomycotina</taxon>
        <taxon>Sordariomycetes</taxon>
        <taxon>Sordariomycetidae</taxon>
        <taxon>Sordariales</taxon>
        <taxon>Podosporaceae</taxon>
        <taxon>Podospora</taxon>
    </lineage>
</organism>
<dbReference type="EMBL" id="MU865306">
    <property type="protein sequence ID" value="KAK4229654.1"/>
    <property type="molecule type" value="Genomic_DNA"/>
</dbReference>
<gene>
    <name evidence="2" type="ORF">QBC38DRAFT_99166</name>
</gene>
<evidence type="ECO:0000313" key="2">
    <source>
        <dbReference type="EMBL" id="KAK4229654.1"/>
    </source>
</evidence>